<evidence type="ECO:0000256" key="1">
    <source>
        <dbReference type="SAM" id="Phobius"/>
    </source>
</evidence>
<keyword evidence="3" id="KW-1185">Reference proteome</keyword>
<evidence type="ECO:0000313" key="2">
    <source>
        <dbReference type="EMBL" id="GIJ51901.1"/>
    </source>
</evidence>
<feature type="transmembrane region" description="Helical" evidence="1">
    <location>
        <begin position="53"/>
        <end position="70"/>
    </location>
</feature>
<reference evidence="2" key="1">
    <citation type="submission" date="2021-01" db="EMBL/GenBank/DDBJ databases">
        <title>Whole genome shotgun sequence of Virgisporangium aliadipatigenens NBRC 105644.</title>
        <authorList>
            <person name="Komaki H."/>
            <person name="Tamura T."/>
        </authorList>
    </citation>
    <scope>NUCLEOTIDE SEQUENCE</scope>
    <source>
        <strain evidence="2">NBRC 105644</strain>
    </source>
</reference>
<name>A0A8J3YUR4_9ACTN</name>
<protein>
    <submittedName>
        <fullName evidence="2">Uncharacterized protein</fullName>
    </submittedName>
</protein>
<comment type="caution">
    <text evidence="2">The sequence shown here is derived from an EMBL/GenBank/DDBJ whole genome shotgun (WGS) entry which is preliminary data.</text>
</comment>
<keyword evidence="1" id="KW-1133">Transmembrane helix</keyword>
<dbReference type="AlphaFoldDB" id="A0A8J3YUR4"/>
<proteinExistence type="predicted"/>
<dbReference type="EMBL" id="BOPF01000057">
    <property type="protein sequence ID" value="GIJ51901.1"/>
    <property type="molecule type" value="Genomic_DNA"/>
</dbReference>
<dbReference type="RefSeq" id="WP_203905298.1">
    <property type="nucleotide sequence ID" value="NZ_BOPF01000057.1"/>
</dbReference>
<evidence type="ECO:0000313" key="3">
    <source>
        <dbReference type="Proteomes" id="UP000619260"/>
    </source>
</evidence>
<gene>
    <name evidence="2" type="ORF">Val02_87870</name>
</gene>
<sequence length="89" mass="9345">MLHEVMSVVAEPTVLAATGQSIANELKAFVAPIAAVLVGAFGLKYLFGEEKSLAGFIGFLFLGAFVYALIQWGDTILKSLGGIINTILS</sequence>
<dbReference type="Proteomes" id="UP000619260">
    <property type="component" value="Unassembled WGS sequence"/>
</dbReference>
<organism evidence="2 3">
    <name type="scientific">Virgisporangium aliadipatigenens</name>
    <dbReference type="NCBI Taxonomy" id="741659"/>
    <lineage>
        <taxon>Bacteria</taxon>
        <taxon>Bacillati</taxon>
        <taxon>Actinomycetota</taxon>
        <taxon>Actinomycetes</taxon>
        <taxon>Micromonosporales</taxon>
        <taxon>Micromonosporaceae</taxon>
        <taxon>Virgisporangium</taxon>
    </lineage>
</organism>
<accession>A0A8J3YUR4</accession>
<keyword evidence="1" id="KW-0472">Membrane</keyword>
<keyword evidence="1" id="KW-0812">Transmembrane</keyword>
<feature type="transmembrane region" description="Helical" evidence="1">
    <location>
        <begin position="28"/>
        <end position="47"/>
    </location>
</feature>